<dbReference type="eggNOG" id="COG1032">
    <property type="taxonomic scope" value="Bacteria"/>
</dbReference>
<dbReference type="STRING" id="638302.HMPREF0908_0351"/>
<accession>C4V1F7</accession>
<keyword evidence="2" id="KW-1185">Reference proteome</keyword>
<reference evidence="1 2" key="1">
    <citation type="submission" date="2009-04" db="EMBL/GenBank/DDBJ databases">
        <authorList>
            <person name="Qin X."/>
            <person name="Bachman B."/>
            <person name="Battles P."/>
            <person name="Bell A."/>
            <person name="Bess C."/>
            <person name="Bickham C."/>
            <person name="Chaboub L."/>
            <person name="Chen D."/>
            <person name="Coyle M."/>
            <person name="Deiros D.R."/>
            <person name="Dinh H."/>
            <person name="Forbes L."/>
            <person name="Fowler G."/>
            <person name="Francisco L."/>
            <person name="Fu Q."/>
            <person name="Gubbala S."/>
            <person name="Hale W."/>
            <person name="Han Y."/>
            <person name="Hemphill L."/>
            <person name="Highlander S.K."/>
            <person name="Hirani K."/>
            <person name="Hogues M."/>
            <person name="Jackson L."/>
            <person name="Jakkamsetti A."/>
            <person name="Javaid M."/>
            <person name="Jiang H."/>
            <person name="Korchina V."/>
            <person name="Kovar C."/>
            <person name="Lara F."/>
            <person name="Lee S."/>
            <person name="Mata R."/>
            <person name="Mathew T."/>
            <person name="Moen C."/>
            <person name="Morales K."/>
            <person name="Munidasa M."/>
            <person name="Nazareth L."/>
            <person name="Ngo R."/>
            <person name="Nguyen L."/>
            <person name="Okwuonu G."/>
            <person name="Ongeri F."/>
            <person name="Patil S."/>
            <person name="Petrosino J."/>
            <person name="Pham C."/>
            <person name="Pham P."/>
            <person name="Pu L.-L."/>
            <person name="Puazo M."/>
            <person name="Raj R."/>
            <person name="Reid J."/>
            <person name="Rouhana J."/>
            <person name="Saada N."/>
            <person name="Shang Y."/>
            <person name="Simmons D."/>
            <person name="Thornton R."/>
            <person name="Warren J."/>
            <person name="Weissenberger G."/>
            <person name="Zhang J."/>
            <person name="Zhang L."/>
            <person name="Zhou C."/>
            <person name="Zhu D."/>
            <person name="Muzny D."/>
            <person name="Worley K."/>
            <person name="Gibbs R."/>
        </authorList>
    </citation>
    <scope>NUCLEOTIDE SEQUENCE [LARGE SCALE GENOMIC DNA]</scope>
    <source>
        <strain evidence="1 2">ATCC 43531</strain>
    </source>
</reference>
<name>C4V1F7_9FIRM</name>
<evidence type="ECO:0000313" key="2">
    <source>
        <dbReference type="Proteomes" id="UP000005309"/>
    </source>
</evidence>
<sequence>MSRKVLLLEPDYKNKYPPMPLMKLATYFRRRGDDVRFFKGDLRDFAAQLLAEELYHELNNPNLARHFDALKRYVRRGTISILEDVRELSDDLAAQELAHAYYLRHKRRDYPQFDLVAVTTLFTFYWAKTVDTINDAKSFLTDDGRLLVGGIAATILPEHIEAETGIKPIIGLLDRPYMIDADDAAIIDAMPLDYSILEEIDYTYPAHDAYFGYMTRGCIRNCPFCAVKTLEPHYKEYLSIDGQLRAIEEQFGAQRDLLLMDNNVFASSRFFDIIEEIKVQGFQKGATYVPSSPYEVAISNLQRRHNVRGYLKKLLALYEVIAGRLKDEEAGAFYLARERAGLLYLPSAERESALTFDAVARPLYEKYFKQGKRKRALDFNQGLDARLVTPEKMEKLAETAINPLRIAFDHYDAKEVYVRAIRMAAAAGIDHLSNYLLYNYEDHPEELYLRMKINVDLCDELGVAIYSFPMKYHPIRDPKYFRNRDFIGVHWNRKFVRAVQAVLNATKGKIGRGKSFFAEAFGQDVDGFFDILWMPEKFIIERMKYKENLTKEWRAAFLALDGVLREEARALIAANNFSEDIVSRVHSAEVREVLRYYQIRK</sequence>
<dbReference type="EMBL" id="ACLA01000005">
    <property type="protein sequence ID" value="EEQ49283.1"/>
    <property type="molecule type" value="Genomic_DNA"/>
</dbReference>
<dbReference type="RefSeq" id="WP_006690615.1">
    <property type="nucleotide sequence ID" value="NZ_GG694007.1"/>
</dbReference>
<dbReference type="SUPFAM" id="SSF102114">
    <property type="entry name" value="Radical SAM enzymes"/>
    <property type="match status" value="1"/>
</dbReference>
<organism evidence="1 2">
    <name type="scientific">Selenomonas flueggei ATCC 43531</name>
    <dbReference type="NCBI Taxonomy" id="638302"/>
    <lineage>
        <taxon>Bacteria</taxon>
        <taxon>Bacillati</taxon>
        <taxon>Bacillota</taxon>
        <taxon>Negativicutes</taxon>
        <taxon>Selenomonadales</taxon>
        <taxon>Selenomonadaceae</taxon>
        <taxon>Selenomonas</taxon>
    </lineage>
</organism>
<protein>
    <submittedName>
        <fullName evidence="1">Radical SAM domain protein</fullName>
    </submittedName>
</protein>
<dbReference type="HOGENOM" id="CLU_024733_0_0_9"/>
<comment type="caution">
    <text evidence="1">The sequence shown here is derived from an EMBL/GenBank/DDBJ whole genome shotgun (WGS) entry which is preliminary data.</text>
</comment>
<proteinExistence type="predicted"/>
<dbReference type="Proteomes" id="UP000005309">
    <property type="component" value="Unassembled WGS sequence"/>
</dbReference>
<dbReference type="OrthoDB" id="9801659at2"/>
<dbReference type="InterPro" id="IPR058240">
    <property type="entry name" value="rSAM_sf"/>
</dbReference>
<dbReference type="AlphaFoldDB" id="C4V1F7"/>
<gene>
    <name evidence="1" type="ORF">HMPREF0908_0351</name>
</gene>
<evidence type="ECO:0000313" key="1">
    <source>
        <dbReference type="EMBL" id="EEQ49283.1"/>
    </source>
</evidence>